<feature type="domain" description="Glycosyltransferase subfamily 4-like N-terminal" evidence="2">
    <location>
        <begin position="31"/>
        <end position="184"/>
    </location>
</feature>
<sequence length="388" mass="42055">MYKTEDGVQNPKELRPHAPYRVIQIIGAGEYGGAEVYVRQMMIGMRESGIATEALVFYDRTFAEKLRGDGFAVTVEASFIRAFGLLRERAAGGEQLILHTHGVKASLLGRAVGERTGTHVVTTIHSDLALDYQGRKGVFFRGLERMTRGMSMRIVAVSEPLAEVLRQRGYERDRIRVIAPGVALAEARDSAREAVGRVDEIAALGMPEDAWVIVCVARLHAVKDHETLIRAVSALPEVRGRAVTLLLVGEGEERERLEALGASLAPGRIFFAGAVDQVDLYLARADVFVLTSRMEGFGLAVAEAMVAGLPVVVSDVGGLRQVVPESGVHGIRVAPGDADGFGAALRELLESDERRSQIATQGQAYAATHLSTARVRSSVEQLYEEIAR</sequence>
<dbReference type="AlphaFoldDB" id="A0A853K9T6"/>
<evidence type="ECO:0000259" key="1">
    <source>
        <dbReference type="Pfam" id="PF00534"/>
    </source>
</evidence>
<dbReference type="PANTHER" id="PTHR12526">
    <property type="entry name" value="GLYCOSYLTRANSFERASE"/>
    <property type="match status" value="1"/>
</dbReference>
<proteinExistence type="predicted"/>
<evidence type="ECO:0000313" key="3">
    <source>
        <dbReference type="EMBL" id="OAG91663.1"/>
    </source>
</evidence>
<feature type="domain" description="Glycosyl transferase family 1" evidence="1">
    <location>
        <begin position="201"/>
        <end position="363"/>
    </location>
</feature>
<dbReference type="SUPFAM" id="SSF53756">
    <property type="entry name" value="UDP-Glycosyltransferase/glycogen phosphorylase"/>
    <property type="match status" value="1"/>
</dbReference>
<comment type="caution">
    <text evidence="3">The sequence shown here is derived from an EMBL/GenBank/DDBJ whole genome shotgun (WGS) entry which is preliminary data.</text>
</comment>
<dbReference type="EMBL" id="LSUQ01000066">
    <property type="protein sequence ID" value="OAG91663.1"/>
    <property type="molecule type" value="Genomic_DNA"/>
</dbReference>
<dbReference type="Pfam" id="PF00534">
    <property type="entry name" value="Glycos_transf_1"/>
    <property type="match status" value="1"/>
</dbReference>
<gene>
    <name evidence="3" type="ORF">AYW79_13550</name>
</gene>
<dbReference type="RefSeq" id="WP_067566975.1">
    <property type="nucleotide sequence ID" value="NZ_LSUQ01000066.1"/>
</dbReference>
<dbReference type="OrthoDB" id="9804196at2"/>
<accession>A0A853K9T6</accession>
<dbReference type="GO" id="GO:0016757">
    <property type="term" value="F:glycosyltransferase activity"/>
    <property type="evidence" value="ECO:0007669"/>
    <property type="project" value="InterPro"/>
</dbReference>
<name>A0A853K9T6_9BACL</name>
<dbReference type="Proteomes" id="UP000077421">
    <property type="component" value="Unassembled WGS sequence"/>
</dbReference>
<organism evidence="3 4">
    <name type="scientific">Ferroacidibacillus organovorans</name>
    <dbReference type="NCBI Taxonomy" id="1765683"/>
    <lineage>
        <taxon>Bacteria</taxon>
        <taxon>Bacillati</taxon>
        <taxon>Bacillota</taxon>
        <taxon>Bacilli</taxon>
        <taxon>Bacillales</taxon>
        <taxon>Alicyclobacillaceae</taxon>
        <taxon>Ferroacidibacillus</taxon>
    </lineage>
</organism>
<dbReference type="InterPro" id="IPR028098">
    <property type="entry name" value="Glyco_trans_4-like_N"/>
</dbReference>
<evidence type="ECO:0000259" key="2">
    <source>
        <dbReference type="Pfam" id="PF13439"/>
    </source>
</evidence>
<dbReference type="Pfam" id="PF13439">
    <property type="entry name" value="Glyco_transf_4"/>
    <property type="match status" value="1"/>
</dbReference>
<evidence type="ECO:0000313" key="4">
    <source>
        <dbReference type="Proteomes" id="UP000077421"/>
    </source>
</evidence>
<reference evidence="3 4" key="1">
    <citation type="submission" date="2016-02" db="EMBL/GenBank/DDBJ databases">
        <title>Draft genome sequence of Acidibacillus ferrooxidans SLC66.</title>
        <authorList>
            <person name="Oliveira G."/>
            <person name="Nancucheo I."/>
            <person name="Dall'Agnol H."/>
            <person name="Johnson B."/>
            <person name="Oliveira R."/>
            <person name="Nunes G.L."/>
            <person name="Tzotzos G."/>
            <person name="Orellana S.C."/>
            <person name="Salim A.C."/>
            <person name="Araujo F.M."/>
        </authorList>
    </citation>
    <scope>NUCLEOTIDE SEQUENCE [LARGE SCALE GENOMIC DNA]</scope>
    <source>
        <strain evidence="3 4">SLC66</strain>
    </source>
</reference>
<dbReference type="Gene3D" id="3.40.50.2000">
    <property type="entry name" value="Glycogen Phosphorylase B"/>
    <property type="match status" value="2"/>
</dbReference>
<protein>
    <recommendedName>
        <fullName evidence="5">Glycosyltransferase</fullName>
    </recommendedName>
</protein>
<evidence type="ECO:0008006" key="5">
    <source>
        <dbReference type="Google" id="ProtNLM"/>
    </source>
</evidence>
<dbReference type="CDD" id="cd03801">
    <property type="entry name" value="GT4_PimA-like"/>
    <property type="match status" value="1"/>
</dbReference>
<dbReference type="InterPro" id="IPR001296">
    <property type="entry name" value="Glyco_trans_1"/>
</dbReference>